<evidence type="ECO:0000313" key="2">
    <source>
        <dbReference type="Proteomes" id="UP000007264"/>
    </source>
</evidence>
<accession>I0Z9Y6</accession>
<dbReference type="GeneID" id="17045470"/>
<dbReference type="KEGG" id="csl:COCSUDRAFT_55461"/>
<protein>
    <submittedName>
        <fullName evidence="1">Uncharacterized protein</fullName>
    </submittedName>
</protein>
<dbReference type="PANTHER" id="PTHR13244:SF7">
    <property type="entry name" value="ZINC FINGER MYND DOMAIN-CONTAINING PROTEIN 10"/>
    <property type="match status" value="1"/>
</dbReference>
<gene>
    <name evidence="1" type="ORF">COCSUDRAFT_55461</name>
</gene>
<dbReference type="STRING" id="574566.I0Z9Y6"/>
<sequence>MQNVSVASQISVSAYEADKIVDGLKLFNISEVGSPEWLDQQDKMDKLNLQAHQSAQSHTDEYVVESIVSSAKVSLLLLELLVIEVWKEKVLPHLEEHLAHRVDNLTSNQLLYSEAGMANLLEVCLYHEHACQAMSEDALLELCDWYLTDHVNTVALGVAVRLISTNDTISALIPLIDRPPWKRRVKKESQTYQNGQWQVISPEGSLKLTQHEAQVWLALNNLLVDPGCREKALQQSSHGVESLQRLRRHMNEVLLDQLPVLADLQRVLDELAMGCSGLPHNAHSSLIIEQVPMIRTSIMKGQNWRKIAEEQRESFFGAEAAALSEQRMRSMLKTLEAMCDMQPDPAADKA</sequence>
<dbReference type="RefSeq" id="XP_005651999.1">
    <property type="nucleotide sequence ID" value="XM_005651942.1"/>
</dbReference>
<keyword evidence="2" id="KW-1185">Reference proteome</keyword>
<evidence type="ECO:0000313" key="1">
    <source>
        <dbReference type="EMBL" id="EIE27455.1"/>
    </source>
</evidence>
<dbReference type="OrthoDB" id="432970at2759"/>
<dbReference type="EMBL" id="AGSI01000001">
    <property type="protein sequence ID" value="EIE27455.1"/>
    <property type="molecule type" value="Genomic_DNA"/>
</dbReference>
<organism evidence="1 2">
    <name type="scientific">Coccomyxa subellipsoidea (strain C-169)</name>
    <name type="common">Green microalga</name>
    <dbReference type="NCBI Taxonomy" id="574566"/>
    <lineage>
        <taxon>Eukaryota</taxon>
        <taxon>Viridiplantae</taxon>
        <taxon>Chlorophyta</taxon>
        <taxon>core chlorophytes</taxon>
        <taxon>Trebouxiophyceae</taxon>
        <taxon>Trebouxiophyceae incertae sedis</taxon>
        <taxon>Coccomyxaceae</taxon>
        <taxon>Coccomyxa</taxon>
        <taxon>Coccomyxa subellipsoidea</taxon>
    </lineage>
</organism>
<dbReference type="Proteomes" id="UP000007264">
    <property type="component" value="Unassembled WGS sequence"/>
</dbReference>
<reference evidence="1 2" key="1">
    <citation type="journal article" date="2012" name="Genome Biol.">
        <title>The genome of the polar eukaryotic microalga coccomyxa subellipsoidea reveals traits of cold adaptation.</title>
        <authorList>
            <person name="Blanc G."/>
            <person name="Agarkova I."/>
            <person name="Grimwood J."/>
            <person name="Kuo A."/>
            <person name="Brueggeman A."/>
            <person name="Dunigan D."/>
            <person name="Gurnon J."/>
            <person name="Ladunga I."/>
            <person name="Lindquist E."/>
            <person name="Lucas S."/>
            <person name="Pangilinan J."/>
            <person name="Proschold T."/>
            <person name="Salamov A."/>
            <person name="Schmutz J."/>
            <person name="Weeks D."/>
            <person name="Yamada T."/>
            <person name="Claverie J.M."/>
            <person name="Grigoriev I."/>
            <person name="Van Etten J."/>
            <person name="Lomsadze A."/>
            <person name="Borodovsky M."/>
        </authorList>
    </citation>
    <scope>NUCLEOTIDE SEQUENCE [LARGE SCALE GENOMIC DNA]</scope>
    <source>
        <strain evidence="1 2">C-169</strain>
    </source>
</reference>
<comment type="caution">
    <text evidence="1">The sequence shown here is derived from an EMBL/GenBank/DDBJ whole genome shotgun (WGS) entry which is preliminary data.</text>
</comment>
<dbReference type="AlphaFoldDB" id="I0Z9Y6"/>
<name>I0Z9Y6_COCSC</name>
<proteinExistence type="predicted"/>
<dbReference type="GO" id="GO:0005737">
    <property type="term" value="C:cytoplasm"/>
    <property type="evidence" value="ECO:0007669"/>
    <property type="project" value="TreeGrafter"/>
</dbReference>
<dbReference type="PANTHER" id="PTHR13244">
    <property type="entry name" value="ZINC FINGER MYND DOMAIN CONTAINING PROTEIN 10"/>
    <property type="match status" value="1"/>
</dbReference>
<dbReference type="eggNOG" id="ENOG502QS3F">
    <property type="taxonomic scope" value="Eukaryota"/>
</dbReference>
<dbReference type="InterPro" id="IPR052298">
    <property type="entry name" value="ZMYND10"/>
</dbReference>